<evidence type="ECO:0000256" key="8">
    <source>
        <dbReference type="ARBA" id="ARBA00022801"/>
    </source>
</evidence>
<evidence type="ECO:0000256" key="3">
    <source>
        <dbReference type="ARBA" id="ARBA00008389"/>
    </source>
</evidence>
<dbReference type="SUPFAM" id="SSF56784">
    <property type="entry name" value="HAD-like"/>
    <property type="match status" value="2"/>
</dbReference>
<organism evidence="15 16">
    <name type="scientific">Heterocephalus glaber</name>
    <name type="common">Naked mole rat</name>
    <dbReference type="NCBI Taxonomy" id="10181"/>
    <lineage>
        <taxon>Eukaryota</taxon>
        <taxon>Metazoa</taxon>
        <taxon>Chordata</taxon>
        <taxon>Craniata</taxon>
        <taxon>Vertebrata</taxon>
        <taxon>Euteleostomi</taxon>
        <taxon>Mammalia</taxon>
        <taxon>Eutheria</taxon>
        <taxon>Euarchontoglires</taxon>
        <taxon>Glires</taxon>
        <taxon>Rodentia</taxon>
        <taxon>Hystricomorpha</taxon>
        <taxon>Bathyergidae</taxon>
        <taxon>Heterocephalus</taxon>
    </lineage>
</organism>
<dbReference type="NCBIfam" id="TIGR01544">
    <property type="entry name" value="HAD-SF-IE"/>
    <property type="match status" value="1"/>
</dbReference>
<keyword evidence="10 14" id="KW-0546">Nucleotide metabolism</keyword>
<dbReference type="Proteomes" id="UP000006813">
    <property type="component" value="Unassembled WGS sequence"/>
</dbReference>
<dbReference type="EMBL" id="JH167825">
    <property type="protein sequence ID" value="EHB02828.1"/>
    <property type="molecule type" value="Genomic_DNA"/>
</dbReference>
<comment type="catalytic activity">
    <reaction evidence="11">
        <text>CMP + H2O = cytidine + phosphate</text>
        <dbReference type="Rhea" id="RHEA:29367"/>
        <dbReference type="ChEBI" id="CHEBI:15377"/>
        <dbReference type="ChEBI" id="CHEBI:17562"/>
        <dbReference type="ChEBI" id="CHEBI:43474"/>
        <dbReference type="ChEBI" id="CHEBI:60377"/>
        <dbReference type="EC" id="3.1.3.91"/>
    </reaction>
</comment>
<keyword evidence="9" id="KW-0460">Magnesium</keyword>
<evidence type="ECO:0000313" key="15">
    <source>
        <dbReference type="EMBL" id="EHB02828.1"/>
    </source>
</evidence>
<comment type="function">
    <text evidence="12">Specifically hydrolyzes 7-methylguanosine monophosphate (m(7)GMP) to 7-methylguanosine and inorganic phosphate. The specific activity for m(7)GMP may protect cells against undesired salvage of m(7)GMP and its incorporation into nucleic acids. Also has weak activity for CMP. UMP and purine nucleotides are poor substrates.</text>
</comment>
<dbReference type="InterPro" id="IPR023214">
    <property type="entry name" value="HAD_sf"/>
</dbReference>
<dbReference type="PANTHER" id="PTHR13045">
    <property type="entry name" value="5'-NUCLEOTIDASE"/>
    <property type="match status" value="1"/>
</dbReference>
<dbReference type="GO" id="GO:0009117">
    <property type="term" value="P:nucleotide metabolic process"/>
    <property type="evidence" value="ECO:0007669"/>
    <property type="project" value="UniProtKB-KW"/>
</dbReference>
<keyword evidence="6" id="KW-0479">Metal-binding</keyword>
<keyword evidence="5 14" id="KW-0963">Cytoplasm</keyword>
<name>G5B0L7_HETGA</name>
<evidence type="ECO:0000256" key="9">
    <source>
        <dbReference type="ARBA" id="ARBA00022842"/>
    </source>
</evidence>
<comment type="catalytic activity">
    <reaction evidence="1 14">
        <text>a ribonucleoside 5'-phosphate + H2O = a ribonucleoside + phosphate</text>
        <dbReference type="Rhea" id="RHEA:12484"/>
        <dbReference type="ChEBI" id="CHEBI:15377"/>
        <dbReference type="ChEBI" id="CHEBI:18254"/>
        <dbReference type="ChEBI" id="CHEBI:43474"/>
        <dbReference type="ChEBI" id="CHEBI:58043"/>
        <dbReference type="EC" id="3.1.3.5"/>
    </reaction>
</comment>
<dbReference type="GO" id="GO:0000166">
    <property type="term" value="F:nucleotide binding"/>
    <property type="evidence" value="ECO:0007669"/>
    <property type="project" value="UniProtKB-KW"/>
</dbReference>
<dbReference type="FunFam" id="3.40.50.1000:FF:000032">
    <property type="entry name" value="Cytosolic 5-nucleotidase 3-like"/>
    <property type="match status" value="1"/>
</dbReference>
<sequence>MAGGAVPPPTVSRALPCAGITGEGAQGASKSSFVFPDILDNSKVVSEECRRELTALFDHYYPIETDPQCPMEEKLPHMVEWWSRAHDLLCGQRIQRLQIAEVVRESGAMLREGYGAFFDTLHRHGIPLFIFSAGIGDILEEVIRQRGALHPNTHIVSNYMDFGDDGLLQGFKAPLIHIFNKNSSAAASYFQQLQGRTNVLLLGDSLGDLSMADGVPGVQNVLKIGFLNDKVGEPGPPGFLRVERVRGTGAGTTGEGYGAFFDTLHCHGIPLFIFSAGIGDILEEVIRQRGALHPNTHIVSNYMDFGDDGLLQGFKAPLIHIFNKNSSAAASYFQQLQGRTNVLLLGDSLGDLSMADGVPGVQNVLKIGFLNDKVEEQRECYLDSFDIVLERDETLGVVNGLLQHILCSGACGSAQGS</sequence>
<dbReference type="InParanoid" id="G5B0L7"/>
<dbReference type="InterPro" id="IPR006434">
    <property type="entry name" value="Pyrimidine_nucleotidase_eu"/>
</dbReference>
<evidence type="ECO:0000256" key="14">
    <source>
        <dbReference type="RuleBase" id="RU361276"/>
    </source>
</evidence>
<evidence type="ECO:0000256" key="2">
    <source>
        <dbReference type="ARBA" id="ARBA00004496"/>
    </source>
</evidence>
<evidence type="ECO:0000256" key="13">
    <source>
        <dbReference type="ARBA" id="ARBA00048583"/>
    </source>
</evidence>
<evidence type="ECO:0000256" key="5">
    <source>
        <dbReference type="ARBA" id="ARBA00022490"/>
    </source>
</evidence>
<evidence type="ECO:0000256" key="11">
    <source>
        <dbReference type="ARBA" id="ARBA00036362"/>
    </source>
</evidence>
<dbReference type="Gene3D" id="3.40.50.1000">
    <property type="entry name" value="HAD superfamily/HAD-like"/>
    <property type="match status" value="2"/>
</dbReference>
<reference evidence="15 16" key="1">
    <citation type="journal article" date="2011" name="Nature">
        <title>Genome sequencing reveals insights into physiology and longevity of the naked mole rat.</title>
        <authorList>
            <person name="Kim E.B."/>
            <person name="Fang X."/>
            <person name="Fushan A.A."/>
            <person name="Huang Z."/>
            <person name="Lobanov A.V."/>
            <person name="Han L."/>
            <person name="Marino S.M."/>
            <person name="Sun X."/>
            <person name="Turanov A.A."/>
            <person name="Yang P."/>
            <person name="Yim S.H."/>
            <person name="Zhao X."/>
            <person name="Kasaikina M.V."/>
            <person name="Stoletzki N."/>
            <person name="Peng C."/>
            <person name="Polak P."/>
            <person name="Xiong Z."/>
            <person name="Kiezun A."/>
            <person name="Zhu Y."/>
            <person name="Chen Y."/>
            <person name="Kryukov G.V."/>
            <person name="Zhang Q."/>
            <person name="Peshkin L."/>
            <person name="Yang L."/>
            <person name="Bronson R.T."/>
            <person name="Buffenstein R."/>
            <person name="Wang B."/>
            <person name="Han C."/>
            <person name="Li Q."/>
            <person name="Chen L."/>
            <person name="Zhao W."/>
            <person name="Sunyaev S.R."/>
            <person name="Park T.J."/>
            <person name="Zhang G."/>
            <person name="Wang J."/>
            <person name="Gladyshev V.N."/>
        </authorList>
    </citation>
    <scope>NUCLEOTIDE SEQUENCE [LARGE SCALE GENOMIC DNA]</scope>
</reference>
<keyword evidence="8 14" id="KW-0378">Hydrolase</keyword>
<comment type="catalytic activity">
    <reaction evidence="13">
        <text>N(7)-methyl-GMP + H2O = N(7)-methylguanosine + phosphate</text>
        <dbReference type="Rhea" id="RHEA:37107"/>
        <dbReference type="ChEBI" id="CHEBI:15377"/>
        <dbReference type="ChEBI" id="CHEBI:20794"/>
        <dbReference type="ChEBI" id="CHEBI:43474"/>
        <dbReference type="ChEBI" id="CHEBI:58285"/>
        <dbReference type="EC" id="3.1.3.91"/>
    </reaction>
</comment>
<dbReference type="GO" id="GO:0005737">
    <property type="term" value="C:cytoplasm"/>
    <property type="evidence" value="ECO:0007669"/>
    <property type="project" value="UniProtKB-SubCell"/>
</dbReference>
<comment type="subcellular location">
    <subcellularLocation>
        <location evidence="2 14">Cytoplasm</location>
    </subcellularLocation>
</comment>
<evidence type="ECO:0000313" key="16">
    <source>
        <dbReference type="Proteomes" id="UP000006813"/>
    </source>
</evidence>
<dbReference type="InterPro" id="IPR036412">
    <property type="entry name" value="HAD-like_sf"/>
</dbReference>
<evidence type="ECO:0000256" key="6">
    <source>
        <dbReference type="ARBA" id="ARBA00022723"/>
    </source>
</evidence>
<dbReference type="AlphaFoldDB" id="G5B0L7"/>
<dbReference type="OMA" id="FFDDIAH"/>
<comment type="subunit">
    <text evidence="4">Monomer.</text>
</comment>
<evidence type="ECO:0000256" key="10">
    <source>
        <dbReference type="ARBA" id="ARBA00023080"/>
    </source>
</evidence>
<proteinExistence type="inferred from homology"/>
<dbReference type="Pfam" id="PF05822">
    <property type="entry name" value="UMPH-1"/>
    <property type="match status" value="2"/>
</dbReference>
<dbReference type="EC" id="3.1.3.5" evidence="14"/>
<evidence type="ECO:0000256" key="4">
    <source>
        <dbReference type="ARBA" id="ARBA00011245"/>
    </source>
</evidence>
<evidence type="ECO:0000256" key="12">
    <source>
        <dbReference type="ARBA" id="ARBA00046090"/>
    </source>
</evidence>
<keyword evidence="7 14" id="KW-0547">Nucleotide-binding</keyword>
<dbReference type="GO" id="GO:0000287">
    <property type="term" value="F:magnesium ion binding"/>
    <property type="evidence" value="ECO:0007669"/>
    <property type="project" value="InterPro"/>
</dbReference>
<dbReference type="PANTHER" id="PTHR13045:SF15">
    <property type="entry name" value="7-METHYLGUANOSINE PHOSPHATE-SPECIFIC 5'-NUCLEOTIDASE"/>
    <property type="match status" value="1"/>
</dbReference>
<dbReference type="GO" id="GO:0008253">
    <property type="term" value="F:5'-nucleotidase activity"/>
    <property type="evidence" value="ECO:0007669"/>
    <property type="project" value="UniProtKB-EC"/>
</dbReference>
<gene>
    <name evidence="15" type="ORF">GW7_06870</name>
</gene>
<dbReference type="eggNOG" id="KOG3128">
    <property type="taxonomic scope" value="Eukaryota"/>
</dbReference>
<evidence type="ECO:0000256" key="7">
    <source>
        <dbReference type="ARBA" id="ARBA00022741"/>
    </source>
</evidence>
<comment type="similarity">
    <text evidence="3 14">Belongs to the pyrimidine 5'-nucleotidase family.</text>
</comment>
<accession>G5B0L7</accession>
<evidence type="ECO:0000256" key="1">
    <source>
        <dbReference type="ARBA" id="ARBA00000815"/>
    </source>
</evidence>
<protein>
    <recommendedName>
        <fullName evidence="14">5'-nucleotidase</fullName>
        <ecNumber evidence="14">3.1.3.5</ecNumber>
    </recommendedName>
</protein>